<evidence type="ECO:0000313" key="2">
    <source>
        <dbReference type="Proteomes" id="UP001215280"/>
    </source>
</evidence>
<reference evidence="1" key="1">
    <citation type="submission" date="2023-03" db="EMBL/GenBank/DDBJ databases">
        <title>Massive genome expansion in bonnet fungi (Mycena s.s.) driven by repeated elements and novel gene families across ecological guilds.</title>
        <authorList>
            <consortium name="Lawrence Berkeley National Laboratory"/>
            <person name="Harder C.B."/>
            <person name="Miyauchi S."/>
            <person name="Viragh M."/>
            <person name="Kuo A."/>
            <person name="Thoen E."/>
            <person name="Andreopoulos B."/>
            <person name="Lu D."/>
            <person name="Skrede I."/>
            <person name="Drula E."/>
            <person name="Henrissat B."/>
            <person name="Morin E."/>
            <person name="Kohler A."/>
            <person name="Barry K."/>
            <person name="LaButti K."/>
            <person name="Morin E."/>
            <person name="Salamov A."/>
            <person name="Lipzen A."/>
            <person name="Mereny Z."/>
            <person name="Hegedus B."/>
            <person name="Baldrian P."/>
            <person name="Stursova M."/>
            <person name="Weitz H."/>
            <person name="Taylor A."/>
            <person name="Grigoriev I.V."/>
            <person name="Nagy L.G."/>
            <person name="Martin F."/>
            <person name="Kauserud H."/>
        </authorList>
    </citation>
    <scope>NUCLEOTIDE SEQUENCE</scope>
    <source>
        <strain evidence="1">CBHHK188m</strain>
    </source>
</reference>
<sequence length="507" mass="58174">MAPRTNLIHGIVDRLQSVNFIQICGSPACGKTILLHLLHDHLRQQGKEVHRFDEVWPTARNEREELLSQLIDLQNFAFETNTETIVLIDEGQATYSDVHLWNVFFKAWAGDLKGPFAIIIACVYGSVPHVLTKGPYAPIQLEVSQKIGLRRSADAPLGLLFEAHEVEELFQLRITAGDIPQIDQRLKHLVYYWTQGYVSVLSAFIKMFHNKSLIRSRGVYTLEAFIRDYPQQTMLQALAENGPCRRFLPSDENAADPRVIRVFSRLLVDDEIRYTESDENPSGLDRSDLDFVHEKGLIYIEHKGAEQRISFTFPLQRGLLQLSLRPPPLDGLDDITTLFSLIIEVIKLFNPDHLSSPRRVNGSPHDPSLDETFQHEFYRCLYQLRPRALIFAEYSTATGHTSAGRLDFLVHRREVDDNRRSWGIELLREGDRVLEHAHRFDPDGVYHSMISDGMTEVSIIDFRTSVPVKPQPLIPDLVHAMFSDAYDFVDIYDHNNIKSLSFPLIRR</sequence>
<dbReference type="Proteomes" id="UP001215280">
    <property type="component" value="Unassembled WGS sequence"/>
</dbReference>
<accession>A0AAD7HNU2</accession>
<evidence type="ECO:0000313" key="1">
    <source>
        <dbReference type="EMBL" id="KAJ7724952.1"/>
    </source>
</evidence>
<proteinExistence type="predicted"/>
<dbReference type="SUPFAM" id="SSF52540">
    <property type="entry name" value="P-loop containing nucleoside triphosphate hydrolases"/>
    <property type="match status" value="1"/>
</dbReference>
<dbReference type="InterPro" id="IPR027417">
    <property type="entry name" value="P-loop_NTPase"/>
</dbReference>
<comment type="caution">
    <text evidence="1">The sequence shown here is derived from an EMBL/GenBank/DDBJ whole genome shotgun (WGS) entry which is preliminary data.</text>
</comment>
<dbReference type="EMBL" id="JARJLG010000233">
    <property type="protein sequence ID" value="KAJ7724952.1"/>
    <property type="molecule type" value="Genomic_DNA"/>
</dbReference>
<organism evidence="1 2">
    <name type="scientific">Mycena maculata</name>
    <dbReference type="NCBI Taxonomy" id="230809"/>
    <lineage>
        <taxon>Eukaryota</taxon>
        <taxon>Fungi</taxon>
        <taxon>Dikarya</taxon>
        <taxon>Basidiomycota</taxon>
        <taxon>Agaricomycotina</taxon>
        <taxon>Agaricomycetes</taxon>
        <taxon>Agaricomycetidae</taxon>
        <taxon>Agaricales</taxon>
        <taxon>Marasmiineae</taxon>
        <taxon>Mycenaceae</taxon>
        <taxon>Mycena</taxon>
    </lineage>
</organism>
<keyword evidence="2" id="KW-1185">Reference proteome</keyword>
<dbReference type="AlphaFoldDB" id="A0AAD7HNU2"/>
<gene>
    <name evidence="1" type="ORF">DFH07DRAFT_261958</name>
</gene>
<protein>
    <submittedName>
        <fullName evidence="1">Uncharacterized protein</fullName>
    </submittedName>
</protein>
<name>A0AAD7HNU2_9AGAR</name>